<dbReference type="OrthoDB" id="9794834at2"/>
<comment type="similarity">
    <text evidence="1">Belongs to the short-chain fatty acyl-CoA assimilation regulator (ScfR) family.</text>
</comment>
<dbReference type="GO" id="GO:0003677">
    <property type="term" value="F:DNA binding"/>
    <property type="evidence" value="ECO:0007669"/>
    <property type="project" value="InterPro"/>
</dbReference>
<dbReference type="Gene3D" id="1.10.10.2910">
    <property type="match status" value="1"/>
</dbReference>
<accession>A0A0A1YPF6</accession>
<dbReference type="EMBL" id="AWSQ01000001">
    <property type="protein sequence ID" value="KFX71795.1"/>
    <property type="molecule type" value="Genomic_DNA"/>
</dbReference>
<dbReference type="PANTHER" id="PTHR43236">
    <property type="entry name" value="ANTITOXIN HIGA1"/>
    <property type="match status" value="1"/>
</dbReference>
<dbReference type="InterPro" id="IPR010359">
    <property type="entry name" value="IrrE_HExxH"/>
</dbReference>
<evidence type="ECO:0000313" key="3">
    <source>
        <dbReference type="EMBL" id="KFX71795.1"/>
    </source>
</evidence>
<dbReference type="CDD" id="cd00093">
    <property type="entry name" value="HTH_XRE"/>
    <property type="match status" value="1"/>
</dbReference>
<evidence type="ECO:0000259" key="2">
    <source>
        <dbReference type="PROSITE" id="PS50943"/>
    </source>
</evidence>
<feature type="domain" description="HTH cro/C1-type" evidence="2">
    <location>
        <begin position="9"/>
        <end position="63"/>
    </location>
</feature>
<keyword evidence="4" id="KW-1185">Reference proteome</keyword>
<organism evidence="3 4">
    <name type="scientific">Pseudomonas taeanensis MS-3</name>
    <dbReference type="NCBI Taxonomy" id="1395571"/>
    <lineage>
        <taxon>Bacteria</taxon>
        <taxon>Pseudomonadati</taxon>
        <taxon>Pseudomonadota</taxon>
        <taxon>Gammaproteobacteria</taxon>
        <taxon>Pseudomonadales</taxon>
        <taxon>Pseudomonadaceae</taxon>
        <taxon>Pseudomonas</taxon>
    </lineage>
</organism>
<name>A0A0A1YPF6_9PSED</name>
<gene>
    <name evidence="3" type="ORF">TMS3_0107755</name>
</gene>
<dbReference type="AlphaFoldDB" id="A0A0A1YPF6"/>
<dbReference type="Pfam" id="PF06114">
    <property type="entry name" value="Peptidase_M78"/>
    <property type="match status" value="1"/>
</dbReference>
<protein>
    <submittedName>
        <fullName evidence="3">XRE family transcriptional regulator</fullName>
    </submittedName>
</protein>
<dbReference type="Pfam" id="PF01381">
    <property type="entry name" value="HTH_3"/>
    <property type="match status" value="1"/>
</dbReference>
<evidence type="ECO:0000313" key="4">
    <source>
        <dbReference type="Proteomes" id="UP000030063"/>
    </source>
</evidence>
<dbReference type="Gene3D" id="1.10.260.40">
    <property type="entry name" value="lambda repressor-like DNA-binding domains"/>
    <property type="match status" value="1"/>
</dbReference>
<dbReference type="InterPro" id="IPR001387">
    <property type="entry name" value="Cro/C1-type_HTH"/>
</dbReference>
<evidence type="ECO:0000256" key="1">
    <source>
        <dbReference type="ARBA" id="ARBA00007227"/>
    </source>
</evidence>
<comment type="caution">
    <text evidence="3">The sequence shown here is derived from an EMBL/GenBank/DDBJ whole genome shotgun (WGS) entry which is preliminary data.</text>
</comment>
<proteinExistence type="inferred from homology"/>
<dbReference type="PANTHER" id="PTHR43236:SF1">
    <property type="entry name" value="BLL7220 PROTEIN"/>
    <property type="match status" value="1"/>
</dbReference>
<dbReference type="SUPFAM" id="SSF47413">
    <property type="entry name" value="lambda repressor-like DNA-binding domains"/>
    <property type="match status" value="1"/>
</dbReference>
<dbReference type="InterPro" id="IPR010982">
    <property type="entry name" value="Lambda_DNA-bd_dom_sf"/>
</dbReference>
<reference evidence="3 4" key="1">
    <citation type="journal article" date="2014" name="Genome Announc.">
        <title>Draft Genome Sequence of Petroleum Oil-Degrading Marine Bacterium Pseudomonas taeanensis Strain MS-3, Isolated from a Crude Oil-Contaminated Seashore.</title>
        <authorList>
            <person name="Lee S.Y."/>
            <person name="Kim S.H."/>
            <person name="Lee D.G."/>
            <person name="Shin S."/>
            <person name="Yun S.H."/>
            <person name="Choi C.W."/>
            <person name="Chung Y.H."/>
            <person name="Choi J.S."/>
            <person name="Kahng H.Y."/>
            <person name="Kim S.I."/>
        </authorList>
    </citation>
    <scope>NUCLEOTIDE SEQUENCE [LARGE SCALE GENOMIC DNA]</scope>
    <source>
        <strain evidence="3 4">MS-3</strain>
    </source>
</reference>
<dbReference type="SMART" id="SM00530">
    <property type="entry name" value="HTH_XRE"/>
    <property type="match status" value="1"/>
</dbReference>
<sequence>MSEINPKQITFARVRRRFTKAQLAKELGITSRSLQNYETGASYPDPGTLEKIAKLLNFPQQFFFIDEDMPELREHSVSFRKLSKMTDALKACTFAAGAIAFKVNYWIEERFSLPSAELPDLSDLEPEEAAATLRRVWGLGNAPIPNMIHLLESKGIRVFSLAEETREVDAFCTWYEGKPFVFLNTIKSAERSRFDAAHELGHLVRDVYTMQHGQAHGPEMERQADAFAAAFLMPKESVAANQPPAYTIKYLMKLKHYWGVSLAALAYRFSSLGLVSEWNYRSLCIEIAKSGYRTNEPEPMERETSQLLTKVLDILHSRKQGRREIAESLRLSIDEINALTFQLTRLSVISGNASTGSKVRKDSPKLRLI</sequence>
<dbReference type="STRING" id="1395571.TMS3_0107755"/>
<dbReference type="InterPro" id="IPR052345">
    <property type="entry name" value="Rad_response_metalloprotease"/>
</dbReference>
<dbReference type="PROSITE" id="PS50943">
    <property type="entry name" value="HTH_CROC1"/>
    <property type="match status" value="1"/>
</dbReference>
<dbReference type="eggNOG" id="COG2856">
    <property type="taxonomic scope" value="Bacteria"/>
</dbReference>
<dbReference type="Proteomes" id="UP000030063">
    <property type="component" value="Unassembled WGS sequence"/>
</dbReference>
<dbReference type="RefSeq" id="WP_025164654.1">
    <property type="nucleotide sequence ID" value="NZ_AWSQ01000001.1"/>
</dbReference>